<dbReference type="EMBL" id="WSEL01000003">
    <property type="protein sequence ID" value="MVQ29208.1"/>
    <property type="molecule type" value="Genomic_DNA"/>
</dbReference>
<dbReference type="Gene3D" id="1.10.3730.20">
    <property type="match status" value="1"/>
</dbReference>
<feature type="transmembrane region" description="Helical" evidence="6">
    <location>
        <begin position="12"/>
        <end position="36"/>
    </location>
</feature>
<evidence type="ECO:0000256" key="1">
    <source>
        <dbReference type="ARBA" id="ARBA00004651"/>
    </source>
</evidence>
<protein>
    <submittedName>
        <fullName evidence="8">EamA family transporter</fullName>
    </submittedName>
</protein>
<dbReference type="InterPro" id="IPR050638">
    <property type="entry name" value="AA-Vitamin_Transporters"/>
</dbReference>
<proteinExistence type="predicted"/>
<feature type="domain" description="EamA" evidence="7">
    <location>
        <begin position="19"/>
        <end position="160"/>
    </location>
</feature>
<feature type="transmembrane region" description="Helical" evidence="6">
    <location>
        <begin position="119"/>
        <end position="136"/>
    </location>
</feature>
<accession>A0A6N8IQT2</accession>
<dbReference type="Proteomes" id="UP000469385">
    <property type="component" value="Unassembled WGS sequence"/>
</dbReference>
<dbReference type="PANTHER" id="PTHR32322:SF18">
    <property type="entry name" value="S-ADENOSYLMETHIONINE_S-ADENOSYLHOMOCYSTEINE TRANSPORTER"/>
    <property type="match status" value="1"/>
</dbReference>
<dbReference type="Pfam" id="PF00892">
    <property type="entry name" value="EamA"/>
    <property type="match status" value="2"/>
</dbReference>
<keyword evidence="4 6" id="KW-1133">Transmembrane helix</keyword>
<keyword evidence="9" id="KW-1185">Reference proteome</keyword>
<evidence type="ECO:0000256" key="5">
    <source>
        <dbReference type="ARBA" id="ARBA00023136"/>
    </source>
</evidence>
<dbReference type="GO" id="GO:0005886">
    <property type="term" value="C:plasma membrane"/>
    <property type="evidence" value="ECO:0007669"/>
    <property type="project" value="UniProtKB-SubCell"/>
</dbReference>
<comment type="caution">
    <text evidence="8">The sequence shown here is derived from an EMBL/GenBank/DDBJ whole genome shotgun (WGS) entry which is preliminary data.</text>
</comment>
<name>A0A6N8IQT2_9BURK</name>
<sequence length="329" mass="34560">MAAPLSQPHSVFARPAVVVSLATLCCLLWGSAYPAIKGGYALLQIAPDDLGGKMLFAGWRFLLAGLVLLALAWATGRRLGVRSGRDVGALFALGATQTALQYVFFYIGLSHTTGVKSSILNATGTFFSVLLAHFIYRHERITHRKALGCLVGFAGVLVVNVSPQLARFDVTLLGEGFVVIAAFVLAAASIYGKRLSQRFDAVAMTGAQLAIGGAILLLVGWAAGGSLAHWSWDAAALMAYMVLLSAVAFSLWTILLKHNPVSLVAVFNFLVPVFGAVLSAIFLGESVLEWKNLLALVLVCAGIAMVTRAVGAAARPATVTAPSRAADHP</sequence>
<evidence type="ECO:0000313" key="8">
    <source>
        <dbReference type="EMBL" id="MVQ29208.1"/>
    </source>
</evidence>
<feature type="transmembrane region" description="Helical" evidence="6">
    <location>
        <begin position="203"/>
        <end position="223"/>
    </location>
</feature>
<evidence type="ECO:0000256" key="3">
    <source>
        <dbReference type="ARBA" id="ARBA00022692"/>
    </source>
</evidence>
<feature type="domain" description="EamA" evidence="7">
    <location>
        <begin position="173"/>
        <end position="307"/>
    </location>
</feature>
<feature type="transmembrane region" description="Helical" evidence="6">
    <location>
        <begin position="263"/>
        <end position="282"/>
    </location>
</feature>
<comment type="subcellular location">
    <subcellularLocation>
        <location evidence="1">Cell membrane</location>
        <topology evidence="1">Multi-pass membrane protein</topology>
    </subcellularLocation>
</comment>
<keyword evidence="2" id="KW-1003">Cell membrane</keyword>
<evidence type="ECO:0000313" key="9">
    <source>
        <dbReference type="Proteomes" id="UP000469385"/>
    </source>
</evidence>
<dbReference type="SUPFAM" id="SSF103481">
    <property type="entry name" value="Multidrug resistance efflux transporter EmrE"/>
    <property type="match status" value="2"/>
</dbReference>
<evidence type="ECO:0000256" key="6">
    <source>
        <dbReference type="SAM" id="Phobius"/>
    </source>
</evidence>
<reference evidence="8 9" key="1">
    <citation type="submission" date="2019-12" db="EMBL/GenBank/DDBJ databases">
        <authorList>
            <person name="Huq M.A."/>
        </authorList>
    </citation>
    <scope>NUCLEOTIDE SEQUENCE [LARGE SCALE GENOMIC DNA]</scope>
    <source>
        <strain evidence="8 9">MAH-25</strain>
    </source>
</reference>
<evidence type="ECO:0000256" key="4">
    <source>
        <dbReference type="ARBA" id="ARBA00022989"/>
    </source>
</evidence>
<evidence type="ECO:0000259" key="7">
    <source>
        <dbReference type="Pfam" id="PF00892"/>
    </source>
</evidence>
<dbReference type="InterPro" id="IPR000620">
    <property type="entry name" value="EamA_dom"/>
</dbReference>
<keyword evidence="3 6" id="KW-0812">Transmembrane</keyword>
<dbReference type="AlphaFoldDB" id="A0A6N8IQT2"/>
<feature type="transmembrane region" description="Helical" evidence="6">
    <location>
        <begin position="294"/>
        <end position="314"/>
    </location>
</feature>
<gene>
    <name evidence="8" type="ORF">GON04_07110</name>
</gene>
<feature type="transmembrane region" description="Helical" evidence="6">
    <location>
        <begin position="87"/>
        <end position="107"/>
    </location>
</feature>
<feature type="transmembrane region" description="Helical" evidence="6">
    <location>
        <begin position="172"/>
        <end position="191"/>
    </location>
</feature>
<feature type="transmembrane region" description="Helical" evidence="6">
    <location>
        <begin position="56"/>
        <end position="75"/>
    </location>
</feature>
<evidence type="ECO:0000256" key="2">
    <source>
        <dbReference type="ARBA" id="ARBA00022475"/>
    </source>
</evidence>
<organism evidence="8 9">
    <name type="scientific">Ramlibacter pinisoli</name>
    <dbReference type="NCBI Taxonomy" id="2682844"/>
    <lineage>
        <taxon>Bacteria</taxon>
        <taxon>Pseudomonadati</taxon>
        <taxon>Pseudomonadota</taxon>
        <taxon>Betaproteobacteria</taxon>
        <taxon>Burkholderiales</taxon>
        <taxon>Comamonadaceae</taxon>
        <taxon>Ramlibacter</taxon>
    </lineage>
</organism>
<dbReference type="RefSeq" id="WP_157397235.1">
    <property type="nucleotide sequence ID" value="NZ_WSEL01000003.1"/>
</dbReference>
<feature type="transmembrane region" description="Helical" evidence="6">
    <location>
        <begin position="148"/>
        <end position="166"/>
    </location>
</feature>
<dbReference type="PANTHER" id="PTHR32322">
    <property type="entry name" value="INNER MEMBRANE TRANSPORTER"/>
    <property type="match status" value="1"/>
</dbReference>
<keyword evidence="5 6" id="KW-0472">Membrane</keyword>
<feature type="transmembrane region" description="Helical" evidence="6">
    <location>
        <begin position="235"/>
        <end position="256"/>
    </location>
</feature>
<dbReference type="InterPro" id="IPR037185">
    <property type="entry name" value="EmrE-like"/>
</dbReference>